<dbReference type="Proteomes" id="UP000000684">
    <property type="component" value="Chromosome"/>
</dbReference>
<protein>
    <recommendedName>
        <fullName evidence="3">Integrase</fullName>
    </recommendedName>
</protein>
<evidence type="ECO:0008006" key="3">
    <source>
        <dbReference type="Google" id="ProtNLM"/>
    </source>
</evidence>
<dbReference type="eggNOG" id="COG0582">
    <property type="taxonomic scope" value="Bacteria"/>
</dbReference>
<dbReference type="STRING" id="318167.Sfri_3459"/>
<accession>Q07XH4</accession>
<name>Q07XH4_SHEFN</name>
<keyword evidence="2" id="KW-1185">Reference proteome</keyword>
<dbReference type="HOGENOM" id="CLU_3029914_0_0_6"/>
<reference evidence="1 2" key="1">
    <citation type="submission" date="2006-08" db="EMBL/GenBank/DDBJ databases">
        <title>Complete sequence of Shewanella frigidimarina NCIMB 400.</title>
        <authorList>
            <consortium name="US DOE Joint Genome Institute"/>
            <person name="Copeland A."/>
            <person name="Lucas S."/>
            <person name="Lapidus A."/>
            <person name="Barry K."/>
            <person name="Detter J.C."/>
            <person name="Glavina del Rio T."/>
            <person name="Hammon N."/>
            <person name="Israni S."/>
            <person name="Dalin E."/>
            <person name="Tice H."/>
            <person name="Pitluck S."/>
            <person name="Fredrickson J.K."/>
            <person name="Kolker E."/>
            <person name="McCuel L.A."/>
            <person name="DiChristina T."/>
            <person name="Nealson K.H."/>
            <person name="Newman D."/>
            <person name="Tiedje J.M."/>
            <person name="Zhou J."/>
            <person name="Romine M.F."/>
            <person name="Culley D.E."/>
            <person name="Serres M."/>
            <person name="Chertkov O."/>
            <person name="Brettin T."/>
            <person name="Bruce D."/>
            <person name="Han C."/>
            <person name="Tapia R."/>
            <person name="Gilna P."/>
            <person name="Schmutz J."/>
            <person name="Larimer F."/>
            <person name="Land M."/>
            <person name="Hauser L."/>
            <person name="Kyrpides N."/>
            <person name="Mikhailova N."/>
            <person name="Richardson P."/>
        </authorList>
    </citation>
    <scope>NUCLEOTIDE SEQUENCE [LARGE SCALE GENOMIC DNA]</scope>
    <source>
        <strain evidence="1 2">NCIMB 400</strain>
    </source>
</reference>
<dbReference type="KEGG" id="sfr:Sfri_3459"/>
<dbReference type="AlphaFoldDB" id="Q07XH4"/>
<evidence type="ECO:0000313" key="2">
    <source>
        <dbReference type="Proteomes" id="UP000000684"/>
    </source>
</evidence>
<dbReference type="EMBL" id="CP000447">
    <property type="protein sequence ID" value="ABI73290.1"/>
    <property type="molecule type" value="Genomic_DNA"/>
</dbReference>
<evidence type="ECO:0000313" key="1">
    <source>
        <dbReference type="EMBL" id="ABI73290.1"/>
    </source>
</evidence>
<organism evidence="1 2">
    <name type="scientific">Shewanella frigidimarina (strain NCIMB 400)</name>
    <dbReference type="NCBI Taxonomy" id="318167"/>
    <lineage>
        <taxon>Bacteria</taxon>
        <taxon>Pseudomonadati</taxon>
        <taxon>Pseudomonadota</taxon>
        <taxon>Gammaproteobacteria</taxon>
        <taxon>Alteromonadales</taxon>
        <taxon>Shewanellaceae</taxon>
        <taxon>Shewanella</taxon>
    </lineage>
</organism>
<sequence>MVSSNKKNHSGVKKPFRLEEIWRIRTRLEIENSLMQLALLNLAIDSKLRASCAFI</sequence>
<gene>
    <name evidence="1" type="ordered locus">Sfri_3459</name>
</gene>
<proteinExistence type="predicted"/>